<organism evidence="1 2">
    <name type="scientific">Gryllotalpicola protaetiae</name>
    <dbReference type="NCBI Taxonomy" id="2419771"/>
    <lineage>
        <taxon>Bacteria</taxon>
        <taxon>Bacillati</taxon>
        <taxon>Actinomycetota</taxon>
        <taxon>Actinomycetes</taxon>
        <taxon>Micrococcales</taxon>
        <taxon>Microbacteriaceae</taxon>
        <taxon>Gryllotalpicola</taxon>
    </lineage>
</organism>
<protein>
    <submittedName>
        <fullName evidence="1">Uncharacterized protein</fullName>
    </submittedName>
</protein>
<sequence length="235" mass="25574">MLRLLDVEGEGEIPGLPDRDRASVITDLVHDEAGRLTAVVLDDGHRLDVGGRVRFEDGLLVIPDGDARAVFRIEQPDQPPIGVADFAGVEPERVRLIREARDALGLVAQVAVEEARTRKPADLSEVPVIAASILGSLRRARAVADGAWQASLGLDDAAWRQVRADRDPALIQVELAAVEAWHGKAVSMVKRLDEAVARYADGRRPIPAQLEAWSQDIRGFRGGLAKELTRLRGTQ</sequence>
<dbReference type="EMBL" id="CP032624">
    <property type="protein sequence ID" value="AYG03433.1"/>
    <property type="molecule type" value="Genomic_DNA"/>
</dbReference>
<keyword evidence="2" id="KW-1185">Reference proteome</keyword>
<name>A0A387BHX9_9MICO</name>
<evidence type="ECO:0000313" key="2">
    <source>
        <dbReference type="Proteomes" id="UP000275069"/>
    </source>
</evidence>
<dbReference type="AlphaFoldDB" id="A0A387BHX9"/>
<dbReference type="KEGG" id="gry:D7I44_07710"/>
<proteinExistence type="predicted"/>
<evidence type="ECO:0000313" key="1">
    <source>
        <dbReference type="EMBL" id="AYG03433.1"/>
    </source>
</evidence>
<gene>
    <name evidence="1" type="ORF">D7I44_07710</name>
</gene>
<accession>A0A387BHX9</accession>
<reference evidence="1 2" key="1">
    <citation type="submission" date="2018-09" db="EMBL/GenBank/DDBJ databases">
        <title>Genome sequencing of strain 2DFW10M-5.</title>
        <authorList>
            <person name="Heo J."/>
            <person name="Kim S.-J."/>
            <person name="Kwon S.-W."/>
        </authorList>
    </citation>
    <scope>NUCLEOTIDE SEQUENCE [LARGE SCALE GENOMIC DNA]</scope>
    <source>
        <strain evidence="1 2">2DFW10M-5</strain>
    </source>
</reference>
<dbReference type="Proteomes" id="UP000275069">
    <property type="component" value="Chromosome"/>
</dbReference>